<dbReference type="SUPFAM" id="SSF53850">
    <property type="entry name" value="Periplasmic binding protein-like II"/>
    <property type="match status" value="1"/>
</dbReference>
<evidence type="ECO:0000313" key="3">
    <source>
        <dbReference type="EMBL" id="QEA38244.1"/>
    </source>
</evidence>
<accession>A0A5B8SPX3</accession>
<organism evidence="3 4">
    <name type="scientific">Pistricoccus aurantiacus</name>
    <dbReference type="NCBI Taxonomy" id="1883414"/>
    <lineage>
        <taxon>Bacteria</taxon>
        <taxon>Pseudomonadati</taxon>
        <taxon>Pseudomonadota</taxon>
        <taxon>Gammaproteobacteria</taxon>
        <taxon>Oceanospirillales</taxon>
        <taxon>Halomonadaceae</taxon>
        <taxon>Pistricoccus</taxon>
    </lineage>
</organism>
<feature type="compositionally biased region" description="Basic residues" evidence="1">
    <location>
        <begin position="1"/>
        <end position="17"/>
    </location>
</feature>
<dbReference type="Pfam" id="PF04069">
    <property type="entry name" value="OpuAC"/>
    <property type="match status" value="1"/>
</dbReference>
<dbReference type="GO" id="GO:0043190">
    <property type="term" value="C:ATP-binding cassette (ABC) transporter complex"/>
    <property type="evidence" value="ECO:0007669"/>
    <property type="project" value="InterPro"/>
</dbReference>
<reference evidence="3 4" key="1">
    <citation type="submission" date="2019-06" db="EMBL/GenBank/DDBJ databases">
        <title>Genome analyses of bacteria isolated from kimchi.</title>
        <authorList>
            <person name="Lee S."/>
            <person name="Ahn S."/>
            <person name="Roh S."/>
        </authorList>
    </citation>
    <scope>NUCLEOTIDE SEQUENCE [LARGE SCALE GENOMIC DNA]</scope>
    <source>
        <strain evidence="3 4">CBA4606</strain>
    </source>
</reference>
<dbReference type="Proteomes" id="UP000321272">
    <property type="component" value="Chromosome"/>
</dbReference>
<feature type="domain" description="ABC-type glycine betaine transport system substrate-binding" evidence="2">
    <location>
        <begin position="33"/>
        <end position="251"/>
    </location>
</feature>
<proteinExistence type="predicted"/>
<dbReference type="AlphaFoldDB" id="A0A5B8SPX3"/>
<gene>
    <name evidence="3" type="ORF">FGL86_03580</name>
</gene>
<protein>
    <submittedName>
        <fullName evidence="3">Glycine/betaine ABC transporter</fullName>
    </submittedName>
</protein>
<dbReference type="GO" id="GO:0022857">
    <property type="term" value="F:transmembrane transporter activity"/>
    <property type="evidence" value="ECO:0007669"/>
    <property type="project" value="InterPro"/>
</dbReference>
<dbReference type="OrthoDB" id="9787902at2"/>
<evidence type="ECO:0000256" key="1">
    <source>
        <dbReference type="SAM" id="MobiDB-lite"/>
    </source>
</evidence>
<dbReference type="KEGG" id="paur:FGL86_03580"/>
<keyword evidence="4" id="KW-1185">Reference proteome</keyword>
<dbReference type="Gene3D" id="3.40.190.10">
    <property type="entry name" value="Periplasmic binding protein-like II"/>
    <property type="match status" value="1"/>
</dbReference>
<evidence type="ECO:0000313" key="4">
    <source>
        <dbReference type="Proteomes" id="UP000321272"/>
    </source>
</evidence>
<evidence type="ECO:0000259" key="2">
    <source>
        <dbReference type="Pfam" id="PF04069"/>
    </source>
</evidence>
<feature type="region of interest" description="Disordered" evidence="1">
    <location>
        <begin position="1"/>
        <end position="41"/>
    </location>
</feature>
<dbReference type="Gene3D" id="3.40.190.100">
    <property type="entry name" value="Glycine betaine-binding periplasmic protein, domain 2"/>
    <property type="match status" value="1"/>
</dbReference>
<dbReference type="EMBL" id="CP042382">
    <property type="protein sequence ID" value="QEA38244.1"/>
    <property type="molecule type" value="Genomic_DNA"/>
</dbReference>
<sequence length="275" mass="30650">MLHHHRPGHDQYRHRHGSGAGGLHSHAGDLRGQPPGYSTLQSGDSDVFLGGWLPAQQKIYDAAMQSDAIVDLGNNVEGARMGFAVPGYVHDAGITSAEQLNEPENRERFGAEFYSIESGSTVGEAIHDAADNDVYGLGDWDIRESSTAGMLAEVDAAYRDQRWIAFYGWTPHWMAPKYDMVILDDPESVYGRENGKSDIRTVVRRDFSEANPNLTRFLDQVVFSAEEQSQFIDEFSQQGKDLEEVAEQWIESNPEQVQSFLEGVTTRDGEQPTIE</sequence>
<name>A0A5B8SPX3_9GAMM</name>
<dbReference type="InterPro" id="IPR007210">
    <property type="entry name" value="ABC_Gly_betaine_transp_sub-bd"/>
</dbReference>